<feature type="domain" description="Tc1-like transposase DDE" evidence="1">
    <location>
        <begin position="1"/>
        <end position="48"/>
    </location>
</feature>
<evidence type="ECO:0000313" key="2">
    <source>
        <dbReference type="EMBL" id="KAF9498759.1"/>
    </source>
</evidence>
<protein>
    <recommendedName>
        <fullName evidence="1">Tc1-like transposase DDE domain-containing protein</fullName>
    </recommendedName>
</protein>
<dbReference type="AlphaFoldDB" id="A0A9P6DI24"/>
<dbReference type="InterPro" id="IPR036397">
    <property type="entry name" value="RNaseH_sf"/>
</dbReference>
<comment type="caution">
    <text evidence="2">The sequence shown here is derived from an EMBL/GenBank/DDBJ whole genome shotgun (WGS) entry which is preliminary data.</text>
</comment>
<feature type="non-terminal residue" evidence="2">
    <location>
        <position position="95"/>
    </location>
</feature>
<dbReference type="OrthoDB" id="2417635at2759"/>
<gene>
    <name evidence="2" type="ORF">BDN71DRAFT_1350059</name>
</gene>
<evidence type="ECO:0000313" key="3">
    <source>
        <dbReference type="Proteomes" id="UP000807025"/>
    </source>
</evidence>
<sequence length="95" mass="10871">DNTPSHSSKSMQTWFSDHQIPLLPHPPILPDMNPIEAIWHELKACLRALPHLPTTTEQLKEAVLHIWEELPMELINKYIQSMPMQVQSLVNTKGG</sequence>
<evidence type="ECO:0000259" key="1">
    <source>
        <dbReference type="Pfam" id="PF13358"/>
    </source>
</evidence>
<dbReference type="Gene3D" id="3.30.420.10">
    <property type="entry name" value="Ribonuclease H-like superfamily/Ribonuclease H"/>
    <property type="match status" value="1"/>
</dbReference>
<keyword evidence="3" id="KW-1185">Reference proteome</keyword>
<organism evidence="2 3">
    <name type="scientific">Pleurotus eryngii</name>
    <name type="common">Boletus of the steppes</name>
    <dbReference type="NCBI Taxonomy" id="5323"/>
    <lineage>
        <taxon>Eukaryota</taxon>
        <taxon>Fungi</taxon>
        <taxon>Dikarya</taxon>
        <taxon>Basidiomycota</taxon>
        <taxon>Agaricomycotina</taxon>
        <taxon>Agaricomycetes</taxon>
        <taxon>Agaricomycetidae</taxon>
        <taxon>Agaricales</taxon>
        <taxon>Pleurotineae</taxon>
        <taxon>Pleurotaceae</taxon>
        <taxon>Pleurotus</taxon>
    </lineage>
</organism>
<dbReference type="Proteomes" id="UP000807025">
    <property type="component" value="Unassembled WGS sequence"/>
</dbReference>
<dbReference type="EMBL" id="MU154536">
    <property type="protein sequence ID" value="KAF9498759.1"/>
    <property type="molecule type" value="Genomic_DNA"/>
</dbReference>
<dbReference type="Pfam" id="PF13358">
    <property type="entry name" value="DDE_3"/>
    <property type="match status" value="1"/>
</dbReference>
<dbReference type="InterPro" id="IPR038717">
    <property type="entry name" value="Tc1-like_DDE_dom"/>
</dbReference>
<proteinExistence type="predicted"/>
<accession>A0A9P6DI24</accession>
<reference evidence="2" key="1">
    <citation type="submission" date="2020-11" db="EMBL/GenBank/DDBJ databases">
        <authorList>
            <consortium name="DOE Joint Genome Institute"/>
            <person name="Ahrendt S."/>
            <person name="Riley R."/>
            <person name="Andreopoulos W."/>
            <person name="Labutti K."/>
            <person name="Pangilinan J."/>
            <person name="Ruiz-Duenas F.J."/>
            <person name="Barrasa J.M."/>
            <person name="Sanchez-Garcia M."/>
            <person name="Camarero S."/>
            <person name="Miyauchi S."/>
            <person name="Serrano A."/>
            <person name="Linde D."/>
            <person name="Babiker R."/>
            <person name="Drula E."/>
            <person name="Ayuso-Fernandez I."/>
            <person name="Pacheco R."/>
            <person name="Padilla G."/>
            <person name="Ferreira P."/>
            <person name="Barriuso J."/>
            <person name="Kellner H."/>
            <person name="Castanera R."/>
            <person name="Alfaro M."/>
            <person name="Ramirez L."/>
            <person name="Pisabarro A.G."/>
            <person name="Kuo A."/>
            <person name="Tritt A."/>
            <person name="Lipzen A."/>
            <person name="He G."/>
            <person name="Yan M."/>
            <person name="Ng V."/>
            <person name="Cullen D."/>
            <person name="Martin F."/>
            <person name="Rosso M.-N."/>
            <person name="Henrissat B."/>
            <person name="Hibbett D."/>
            <person name="Martinez A.T."/>
            <person name="Grigoriev I.V."/>
        </authorList>
    </citation>
    <scope>NUCLEOTIDE SEQUENCE</scope>
    <source>
        <strain evidence="2">ATCC 90797</strain>
    </source>
</reference>
<name>A0A9P6DI24_PLEER</name>
<dbReference type="GO" id="GO:0003676">
    <property type="term" value="F:nucleic acid binding"/>
    <property type="evidence" value="ECO:0007669"/>
    <property type="project" value="InterPro"/>
</dbReference>
<feature type="non-terminal residue" evidence="2">
    <location>
        <position position="1"/>
    </location>
</feature>